<evidence type="ECO:0000313" key="2">
    <source>
        <dbReference type="EMBL" id="PUU75560.1"/>
    </source>
</evidence>
<comment type="caution">
    <text evidence="2">The sequence shown here is derived from an EMBL/GenBank/DDBJ whole genome shotgun (WGS) entry which is preliminary data.</text>
</comment>
<sequence length="482" mass="52839">MGSEILETRSPLPSPEHSPPTSFHTPSMELVSDPTDLLDIPLQPLDPEDEAPPTSPDPSSSPPLPPNPNYTNHTDGNPWANTPVVLESVDAYLASNRTETLGGNSDEKVRASSETLGEEGDEEDEEDPSLETGQDGSNNTRGEEDKKERRGTDEVPPPRIKRKKRANAESRETREPGEPILLTTSITTTYAKDLHELCQSHVRLTPLFTFEQNKPQEFTVVLKLVGPPETKEIVVDGIFPSKRHAKEAAAALGIEYVRDLPKDGSSRLFTMEQESENWVGLLSDMCNGKQIRPQYTDYATPGAGYSCEIRLSAEFGCPGVECMVFGDKHRAFKNKKSAKIAAAKEAMLWIREQAPPGTPVNGRTPKAAGNGPEGVIDIPEGTPTAQIVNLICPKLGYTSPEYIFHADPHAPGLYDVDAVIKRPKGPRPAKIGPIRSVFGKKKAREEIATCVLRWLRKEAEKQGLKIIEHREADGAEEDYGSS</sequence>
<dbReference type="EMBL" id="NESQ01000225">
    <property type="protein sequence ID" value="PUU75560.1"/>
    <property type="molecule type" value="Genomic_DNA"/>
</dbReference>
<evidence type="ECO:0000313" key="3">
    <source>
        <dbReference type="Proteomes" id="UP000244722"/>
    </source>
</evidence>
<evidence type="ECO:0008006" key="4">
    <source>
        <dbReference type="Google" id="ProtNLM"/>
    </source>
</evidence>
<dbReference type="Proteomes" id="UP000244722">
    <property type="component" value="Unassembled WGS sequence"/>
</dbReference>
<name>A0A2T6ZJ93_TUBBO</name>
<organism evidence="2 3">
    <name type="scientific">Tuber borchii</name>
    <name type="common">White truffle</name>
    <dbReference type="NCBI Taxonomy" id="42251"/>
    <lineage>
        <taxon>Eukaryota</taxon>
        <taxon>Fungi</taxon>
        <taxon>Dikarya</taxon>
        <taxon>Ascomycota</taxon>
        <taxon>Pezizomycotina</taxon>
        <taxon>Pezizomycetes</taxon>
        <taxon>Pezizales</taxon>
        <taxon>Tuberaceae</taxon>
        <taxon>Tuber</taxon>
    </lineage>
</organism>
<protein>
    <recommendedName>
        <fullName evidence="4">DRBM domain-containing protein</fullName>
    </recommendedName>
</protein>
<feature type="region of interest" description="Disordered" evidence="1">
    <location>
        <begin position="96"/>
        <end position="177"/>
    </location>
</feature>
<feature type="compositionally biased region" description="Basic and acidic residues" evidence="1">
    <location>
        <begin position="141"/>
        <end position="153"/>
    </location>
</feature>
<proteinExistence type="predicted"/>
<reference evidence="2 3" key="1">
    <citation type="submission" date="2017-04" db="EMBL/GenBank/DDBJ databases">
        <title>Draft genome sequence of Tuber borchii Vittad., a whitish edible truffle.</title>
        <authorList>
            <consortium name="DOE Joint Genome Institute"/>
            <person name="Murat C."/>
            <person name="Kuo A."/>
            <person name="Barry K.W."/>
            <person name="Clum A."/>
            <person name="Dockter R.B."/>
            <person name="Fauchery L."/>
            <person name="Iotti M."/>
            <person name="Kohler A."/>
            <person name="Labutti K."/>
            <person name="Lindquist E.A."/>
            <person name="Lipzen A."/>
            <person name="Ohm R.A."/>
            <person name="Wang M."/>
            <person name="Grigoriev I.V."/>
            <person name="Zambonelli A."/>
            <person name="Martin F.M."/>
        </authorList>
    </citation>
    <scope>NUCLEOTIDE SEQUENCE [LARGE SCALE GENOMIC DNA]</scope>
    <source>
        <strain evidence="2 3">Tbo3840</strain>
    </source>
</reference>
<feature type="compositionally biased region" description="Acidic residues" evidence="1">
    <location>
        <begin position="116"/>
        <end position="129"/>
    </location>
</feature>
<dbReference type="AlphaFoldDB" id="A0A2T6ZJ93"/>
<gene>
    <name evidence="2" type="ORF">B9Z19DRAFT_1102873</name>
</gene>
<feature type="region of interest" description="Disordered" evidence="1">
    <location>
        <begin position="1"/>
        <end position="83"/>
    </location>
</feature>
<feature type="compositionally biased region" description="Low complexity" evidence="1">
    <location>
        <begin position="33"/>
        <end position="45"/>
    </location>
</feature>
<accession>A0A2T6ZJ93</accession>
<keyword evidence="3" id="KW-1185">Reference proteome</keyword>
<dbReference type="SUPFAM" id="SSF54768">
    <property type="entry name" value="dsRNA-binding domain-like"/>
    <property type="match status" value="1"/>
</dbReference>
<dbReference type="Gene3D" id="3.30.160.20">
    <property type="match status" value="2"/>
</dbReference>
<feature type="compositionally biased region" description="Basic and acidic residues" evidence="1">
    <location>
        <begin position="166"/>
        <end position="177"/>
    </location>
</feature>
<feature type="compositionally biased region" description="Pro residues" evidence="1">
    <location>
        <begin position="53"/>
        <end position="68"/>
    </location>
</feature>
<dbReference type="OrthoDB" id="5222339at2759"/>
<dbReference type="CDD" id="cd00048">
    <property type="entry name" value="DSRM_SF"/>
    <property type="match status" value="1"/>
</dbReference>
<evidence type="ECO:0000256" key="1">
    <source>
        <dbReference type="SAM" id="MobiDB-lite"/>
    </source>
</evidence>